<feature type="transmembrane region" description="Helical" evidence="7">
    <location>
        <begin position="6"/>
        <end position="24"/>
    </location>
</feature>
<evidence type="ECO:0000313" key="9">
    <source>
        <dbReference type="Proteomes" id="UP000759537"/>
    </source>
</evidence>
<dbReference type="EMBL" id="WHVB01000035">
    <property type="protein sequence ID" value="KAF8467591.1"/>
    <property type="molecule type" value="Genomic_DNA"/>
</dbReference>
<keyword evidence="5 6" id="KW-0408">Iron</keyword>
<dbReference type="GO" id="GO:0005506">
    <property type="term" value="F:iron ion binding"/>
    <property type="evidence" value="ECO:0007669"/>
    <property type="project" value="InterPro"/>
</dbReference>
<keyword evidence="3 6" id="KW-0479">Metal-binding</keyword>
<comment type="similarity">
    <text evidence="2">Belongs to the cytochrome P450 family.</text>
</comment>
<evidence type="ECO:0000256" key="2">
    <source>
        <dbReference type="ARBA" id="ARBA00010617"/>
    </source>
</evidence>
<reference evidence="8" key="1">
    <citation type="submission" date="2019-10" db="EMBL/GenBank/DDBJ databases">
        <authorList>
            <consortium name="DOE Joint Genome Institute"/>
            <person name="Kuo A."/>
            <person name="Miyauchi S."/>
            <person name="Kiss E."/>
            <person name="Drula E."/>
            <person name="Kohler A."/>
            <person name="Sanchez-Garcia M."/>
            <person name="Andreopoulos B."/>
            <person name="Barry K.W."/>
            <person name="Bonito G."/>
            <person name="Buee M."/>
            <person name="Carver A."/>
            <person name="Chen C."/>
            <person name="Cichocki N."/>
            <person name="Clum A."/>
            <person name="Culley D."/>
            <person name="Crous P.W."/>
            <person name="Fauchery L."/>
            <person name="Girlanda M."/>
            <person name="Hayes R."/>
            <person name="Keri Z."/>
            <person name="LaButti K."/>
            <person name="Lipzen A."/>
            <person name="Lombard V."/>
            <person name="Magnuson J."/>
            <person name="Maillard F."/>
            <person name="Morin E."/>
            <person name="Murat C."/>
            <person name="Nolan M."/>
            <person name="Ohm R."/>
            <person name="Pangilinan J."/>
            <person name="Pereira M."/>
            <person name="Perotto S."/>
            <person name="Peter M."/>
            <person name="Riley R."/>
            <person name="Sitrit Y."/>
            <person name="Stielow B."/>
            <person name="Szollosi G."/>
            <person name="Zifcakova L."/>
            <person name="Stursova M."/>
            <person name="Spatafora J.W."/>
            <person name="Tedersoo L."/>
            <person name="Vaario L.-M."/>
            <person name="Yamada A."/>
            <person name="Yan M."/>
            <person name="Wang P."/>
            <person name="Xu J."/>
            <person name="Bruns T."/>
            <person name="Baldrian P."/>
            <person name="Vilgalys R."/>
            <person name="Henrissat B."/>
            <person name="Grigoriev I.V."/>
            <person name="Hibbett D."/>
            <person name="Nagy L.G."/>
            <person name="Martin F.M."/>
        </authorList>
    </citation>
    <scope>NUCLEOTIDE SEQUENCE</scope>
    <source>
        <strain evidence="8">Prilba</strain>
    </source>
</reference>
<dbReference type="OrthoDB" id="1844152at2759"/>
<dbReference type="SUPFAM" id="SSF48264">
    <property type="entry name" value="Cytochrome P450"/>
    <property type="match status" value="1"/>
</dbReference>
<dbReference type="InterPro" id="IPR002403">
    <property type="entry name" value="Cyt_P450_E_grp-IV"/>
</dbReference>
<sequence>MPADEFTLKVSILIGFFAVLSLVVSRYFRGDPMLDAIPTVGFSDPILSYFSALRFYFDGVRMFKDGYEKTRPGLFKIANFRRWVVLAAGPKLIEDVGRAPEDIMSRIEPVNEFIQPEYTLDFLNPEDTYSTDVIRSKLTRDVAVNFKEVHQELVMAMDDLIPTREDEWVKVPIMETLERVICRTTSRIFVGAPLCRDHDYQTLNLTFAVNVMKYGMIISLFPKPLKHIVSRMLSNLPSQIQQEIEFIRPIVEERFAKMEEYGEDWDDKPNDMLMWLMSEAKGVERSVEGLARRLLLTLTQVLYRLLANPEYIEPLRQEVDAVIKEEGWTKAGIDKMHKIDSFLRETQRIDGFTLFSVTRLALRPFTFSNGVTVPAGTLVSVPASAIHTDERTYPNPDEFDGFRFAKLRESGRNTMTSRYQAVSTSSEQLAFGLGRYSCPGRFFVVNEMKALFAHIIATYDIEFEEGKGAPREFCIGGMRLPGTANVMFRTRQT</sequence>
<organism evidence="8 9">
    <name type="scientific">Russula ochroleuca</name>
    <dbReference type="NCBI Taxonomy" id="152965"/>
    <lineage>
        <taxon>Eukaryota</taxon>
        <taxon>Fungi</taxon>
        <taxon>Dikarya</taxon>
        <taxon>Basidiomycota</taxon>
        <taxon>Agaricomycotina</taxon>
        <taxon>Agaricomycetes</taxon>
        <taxon>Russulales</taxon>
        <taxon>Russulaceae</taxon>
        <taxon>Russula</taxon>
    </lineage>
</organism>
<dbReference type="GO" id="GO:0016705">
    <property type="term" value="F:oxidoreductase activity, acting on paired donors, with incorporation or reduction of molecular oxygen"/>
    <property type="evidence" value="ECO:0007669"/>
    <property type="project" value="InterPro"/>
</dbReference>
<dbReference type="PRINTS" id="PR00465">
    <property type="entry name" value="EP450IV"/>
</dbReference>
<gene>
    <name evidence="8" type="ORF">DFH94DRAFT_698018</name>
</gene>
<keyword evidence="7" id="KW-0472">Membrane</keyword>
<feature type="binding site" description="axial binding residue" evidence="6">
    <location>
        <position position="438"/>
    </location>
    <ligand>
        <name>heme</name>
        <dbReference type="ChEBI" id="CHEBI:30413"/>
    </ligand>
    <ligandPart>
        <name>Fe</name>
        <dbReference type="ChEBI" id="CHEBI:18248"/>
    </ligandPart>
</feature>
<dbReference type="Pfam" id="PF00067">
    <property type="entry name" value="p450"/>
    <property type="match status" value="1"/>
</dbReference>
<evidence type="ECO:0000313" key="8">
    <source>
        <dbReference type="EMBL" id="KAF8467591.1"/>
    </source>
</evidence>
<evidence type="ECO:0000256" key="1">
    <source>
        <dbReference type="ARBA" id="ARBA00001971"/>
    </source>
</evidence>
<reference evidence="8" key="2">
    <citation type="journal article" date="2020" name="Nat. Commun.">
        <title>Large-scale genome sequencing of mycorrhizal fungi provides insights into the early evolution of symbiotic traits.</title>
        <authorList>
            <person name="Miyauchi S."/>
            <person name="Kiss E."/>
            <person name="Kuo A."/>
            <person name="Drula E."/>
            <person name="Kohler A."/>
            <person name="Sanchez-Garcia M."/>
            <person name="Morin E."/>
            <person name="Andreopoulos B."/>
            <person name="Barry K.W."/>
            <person name="Bonito G."/>
            <person name="Buee M."/>
            <person name="Carver A."/>
            <person name="Chen C."/>
            <person name="Cichocki N."/>
            <person name="Clum A."/>
            <person name="Culley D."/>
            <person name="Crous P.W."/>
            <person name="Fauchery L."/>
            <person name="Girlanda M."/>
            <person name="Hayes R.D."/>
            <person name="Keri Z."/>
            <person name="LaButti K."/>
            <person name="Lipzen A."/>
            <person name="Lombard V."/>
            <person name="Magnuson J."/>
            <person name="Maillard F."/>
            <person name="Murat C."/>
            <person name="Nolan M."/>
            <person name="Ohm R.A."/>
            <person name="Pangilinan J."/>
            <person name="Pereira M.F."/>
            <person name="Perotto S."/>
            <person name="Peter M."/>
            <person name="Pfister S."/>
            <person name="Riley R."/>
            <person name="Sitrit Y."/>
            <person name="Stielow J.B."/>
            <person name="Szollosi G."/>
            <person name="Zifcakova L."/>
            <person name="Stursova M."/>
            <person name="Spatafora J.W."/>
            <person name="Tedersoo L."/>
            <person name="Vaario L.M."/>
            <person name="Yamada A."/>
            <person name="Yan M."/>
            <person name="Wang P."/>
            <person name="Xu J."/>
            <person name="Bruns T."/>
            <person name="Baldrian P."/>
            <person name="Vilgalys R."/>
            <person name="Dunand C."/>
            <person name="Henrissat B."/>
            <person name="Grigoriev I.V."/>
            <person name="Hibbett D."/>
            <person name="Nagy L.G."/>
            <person name="Martin F.M."/>
        </authorList>
    </citation>
    <scope>NUCLEOTIDE SEQUENCE</scope>
    <source>
        <strain evidence="8">Prilba</strain>
    </source>
</reference>
<keyword evidence="6" id="KW-0349">Heme</keyword>
<keyword evidence="9" id="KW-1185">Reference proteome</keyword>
<keyword evidence="7" id="KW-1133">Transmembrane helix</keyword>
<evidence type="ECO:0000256" key="5">
    <source>
        <dbReference type="ARBA" id="ARBA00023004"/>
    </source>
</evidence>
<dbReference type="PANTHER" id="PTHR46206">
    <property type="entry name" value="CYTOCHROME P450"/>
    <property type="match status" value="1"/>
</dbReference>
<accession>A0A9P5MQ80</accession>
<proteinExistence type="inferred from homology"/>
<dbReference type="InterPro" id="IPR036396">
    <property type="entry name" value="Cyt_P450_sf"/>
</dbReference>
<protein>
    <submittedName>
        <fullName evidence="8">Cytochrome P450</fullName>
    </submittedName>
</protein>
<dbReference type="GO" id="GO:0020037">
    <property type="term" value="F:heme binding"/>
    <property type="evidence" value="ECO:0007669"/>
    <property type="project" value="InterPro"/>
</dbReference>
<evidence type="ECO:0000256" key="3">
    <source>
        <dbReference type="ARBA" id="ARBA00022723"/>
    </source>
</evidence>
<dbReference type="InterPro" id="IPR001128">
    <property type="entry name" value="Cyt_P450"/>
</dbReference>
<evidence type="ECO:0000256" key="7">
    <source>
        <dbReference type="SAM" id="Phobius"/>
    </source>
</evidence>
<dbReference type="AlphaFoldDB" id="A0A9P5MQ80"/>
<comment type="cofactor">
    <cofactor evidence="1 6">
        <name>heme</name>
        <dbReference type="ChEBI" id="CHEBI:30413"/>
    </cofactor>
</comment>
<dbReference type="CDD" id="cd11041">
    <property type="entry name" value="CYP503A1-like"/>
    <property type="match status" value="1"/>
</dbReference>
<dbReference type="Proteomes" id="UP000759537">
    <property type="component" value="Unassembled WGS sequence"/>
</dbReference>
<name>A0A9P5MQ80_9AGAM</name>
<keyword evidence="7" id="KW-0812">Transmembrane</keyword>
<keyword evidence="4" id="KW-0560">Oxidoreductase</keyword>
<evidence type="ECO:0000256" key="4">
    <source>
        <dbReference type="ARBA" id="ARBA00023002"/>
    </source>
</evidence>
<comment type="caution">
    <text evidence="8">The sequence shown here is derived from an EMBL/GenBank/DDBJ whole genome shotgun (WGS) entry which is preliminary data.</text>
</comment>
<evidence type="ECO:0000256" key="6">
    <source>
        <dbReference type="PIRSR" id="PIRSR602403-1"/>
    </source>
</evidence>
<dbReference type="Gene3D" id="1.10.630.10">
    <property type="entry name" value="Cytochrome P450"/>
    <property type="match status" value="1"/>
</dbReference>
<dbReference type="GO" id="GO:0004497">
    <property type="term" value="F:monooxygenase activity"/>
    <property type="evidence" value="ECO:0007669"/>
    <property type="project" value="InterPro"/>
</dbReference>